<evidence type="ECO:0000313" key="2">
    <source>
        <dbReference type="Proteomes" id="UP000287188"/>
    </source>
</evidence>
<sequence length="82" mass="9667">MGTKYKSIDNMDEAFLCEEYTQKSLQKYRNGKRNHIITALILPQLPARASNAYNQSQYIHRKVDIMILIKIVLLSYINSRYK</sequence>
<protein>
    <submittedName>
        <fullName evidence="1">Uncharacterized protein</fullName>
    </submittedName>
</protein>
<proteinExistence type="predicted"/>
<keyword evidence="2" id="KW-1185">Reference proteome</keyword>
<comment type="caution">
    <text evidence="1">The sequence shown here is derived from an EMBL/GenBank/DDBJ whole genome shotgun (WGS) entry which is preliminary data.</text>
</comment>
<dbReference type="EMBL" id="BIFS01000002">
    <property type="protein sequence ID" value="GCE23912.1"/>
    <property type="molecule type" value="Genomic_DNA"/>
</dbReference>
<dbReference type="Proteomes" id="UP000287188">
    <property type="component" value="Unassembled WGS sequence"/>
</dbReference>
<gene>
    <name evidence="1" type="ORF">KDK_77120</name>
</gene>
<dbReference type="AlphaFoldDB" id="A0A402AXR8"/>
<evidence type="ECO:0000313" key="1">
    <source>
        <dbReference type="EMBL" id="GCE23912.1"/>
    </source>
</evidence>
<organism evidence="1 2">
    <name type="scientific">Dictyobacter kobayashii</name>
    <dbReference type="NCBI Taxonomy" id="2014872"/>
    <lineage>
        <taxon>Bacteria</taxon>
        <taxon>Bacillati</taxon>
        <taxon>Chloroflexota</taxon>
        <taxon>Ktedonobacteria</taxon>
        <taxon>Ktedonobacterales</taxon>
        <taxon>Dictyobacteraceae</taxon>
        <taxon>Dictyobacter</taxon>
    </lineage>
</organism>
<name>A0A402AXR8_9CHLR</name>
<reference evidence="2" key="1">
    <citation type="submission" date="2018-12" db="EMBL/GenBank/DDBJ databases">
        <title>Tengunoibacter tsumagoiensis gen. nov., sp. nov., Dictyobacter kobayashii sp. nov., D. alpinus sp. nov., and D. joshuensis sp. nov. and description of Dictyobacteraceae fam. nov. within the order Ktedonobacterales isolated from Tengu-no-mugimeshi.</title>
        <authorList>
            <person name="Wang C.M."/>
            <person name="Zheng Y."/>
            <person name="Sakai Y."/>
            <person name="Toyoda A."/>
            <person name="Minakuchi Y."/>
            <person name="Abe K."/>
            <person name="Yokota A."/>
            <person name="Yabe S."/>
        </authorList>
    </citation>
    <scope>NUCLEOTIDE SEQUENCE [LARGE SCALE GENOMIC DNA]</scope>
    <source>
        <strain evidence="2">Uno11</strain>
    </source>
</reference>
<accession>A0A402AXR8</accession>